<feature type="compositionally biased region" description="Basic residues" evidence="1">
    <location>
        <begin position="1"/>
        <end position="10"/>
    </location>
</feature>
<protein>
    <submittedName>
        <fullName evidence="2">Uncharacterized protein</fullName>
    </submittedName>
</protein>
<reference evidence="2 3" key="1">
    <citation type="journal article" date="2023" name="Plants (Basel)">
        <title>Bridging the Gap: Combining Genomics and Transcriptomics Approaches to Understand Stylosanthes scabra, an Orphan Legume from the Brazilian Caatinga.</title>
        <authorList>
            <person name="Ferreira-Neto J.R.C."/>
            <person name="da Silva M.D."/>
            <person name="Binneck E."/>
            <person name="de Melo N.F."/>
            <person name="da Silva R.H."/>
            <person name="de Melo A.L.T.M."/>
            <person name="Pandolfi V."/>
            <person name="Bustamante F.O."/>
            <person name="Brasileiro-Vidal A.C."/>
            <person name="Benko-Iseppon A.M."/>
        </authorList>
    </citation>
    <scope>NUCLEOTIDE SEQUENCE [LARGE SCALE GENOMIC DNA]</scope>
    <source>
        <tissue evidence="2">Leaves</tissue>
    </source>
</reference>
<keyword evidence="3" id="KW-1185">Reference proteome</keyword>
<evidence type="ECO:0000313" key="2">
    <source>
        <dbReference type="EMBL" id="MED6152571.1"/>
    </source>
</evidence>
<proteinExistence type="predicted"/>
<evidence type="ECO:0000313" key="3">
    <source>
        <dbReference type="Proteomes" id="UP001341840"/>
    </source>
</evidence>
<comment type="caution">
    <text evidence="2">The sequence shown here is derived from an EMBL/GenBank/DDBJ whole genome shotgun (WGS) entry which is preliminary data.</text>
</comment>
<feature type="region of interest" description="Disordered" evidence="1">
    <location>
        <begin position="1"/>
        <end position="112"/>
    </location>
</feature>
<dbReference type="Proteomes" id="UP001341840">
    <property type="component" value="Unassembled WGS sequence"/>
</dbReference>
<feature type="compositionally biased region" description="Basic and acidic residues" evidence="1">
    <location>
        <begin position="84"/>
        <end position="94"/>
    </location>
</feature>
<evidence type="ECO:0000256" key="1">
    <source>
        <dbReference type="SAM" id="MobiDB-lite"/>
    </source>
</evidence>
<sequence>MVVTKQRKPRREPAKDGAGPSHTGKGRDTTKNPKSRFSVLEIEEVNMEMENTTADTTTEKHGMDHTGAHKRKHTTWKPIQKVLHTKESNKEEAQNKNSTKEPNQNKKKTQNN</sequence>
<organism evidence="2 3">
    <name type="scientific">Stylosanthes scabra</name>
    <dbReference type="NCBI Taxonomy" id="79078"/>
    <lineage>
        <taxon>Eukaryota</taxon>
        <taxon>Viridiplantae</taxon>
        <taxon>Streptophyta</taxon>
        <taxon>Embryophyta</taxon>
        <taxon>Tracheophyta</taxon>
        <taxon>Spermatophyta</taxon>
        <taxon>Magnoliopsida</taxon>
        <taxon>eudicotyledons</taxon>
        <taxon>Gunneridae</taxon>
        <taxon>Pentapetalae</taxon>
        <taxon>rosids</taxon>
        <taxon>fabids</taxon>
        <taxon>Fabales</taxon>
        <taxon>Fabaceae</taxon>
        <taxon>Papilionoideae</taxon>
        <taxon>50 kb inversion clade</taxon>
        <taxon>dalbergioids sensu lato</taxon>
        <taxon>Dalbergieae</taxon>
        <taxon>Pterocarpus clade</taxon>
        <taxon>Stylosanthes</taxon>
    </lineage>
</organism>
<gene>
    <name evidence="2" type="ORF">PIB30_093296</name>
</gene>
<name>A0ABU6TUP3_9FABA</name>
<accession>A0ABU6TUP3</accession>
<feature type="compositionally biased region" description="Basic and acidic residues" evidence="1">
    <location>
        <begin position="57"/>
        <end position="67"/>
    </location>
</feature>
<feature type="non-terminal residue" evidence="2">
    <location>
        <position position="112"/>
    </location>
</feature>
<dbReference type="EMBL" id="JASCZI010092602">
    <property type="protein sequence ID" value="MED6152571.1"/>
    <property type="molecule type" value="Genomic_DNA"/>
</dbReference>